<accession>A0A9D4GEB5</accession>
<protein>
    <submittedName>
        <fullName evidence="2">Uncharacterized protein</fullName>
    </submittedName>
</protein>
<feature type="chain" id="PRO_5038430036" evidence="1">
    <location>
        <begin position="34"/>
        <end position="169"/>
    </location>
</feature>
<proteinExistence type="predicted"/>
<gene>
    <name evidence="2" type="ORF">DPMN_143844</name>
</gene>
<reference evidence="2" key="1">
    <citation type="journal article" date="2019" name="bioRxiv">
        <title>The Genome of the Zebra Mussel, Dreissena polymorpha: A Resource for Invasive Species Research.</title>
        <authorList>
            <person name="McCartney M.A."/>
            <person name="Auch B."/>
            <person name="Kono T."/>
            <person name="Mallez S."/>
            <person name="Zhang Y."/>
            <person name="Obille A."/>
            <person name="Becker A."/>
            <person name="Abrahante J.E."/>
            <person name="Garbe J."/>
            <person name="Badalamenti J.P."/>
            <person name="Herman A."/>
            <person name="Mangelson H."/>
            <person name="Liachko I."/>
            <person name="Sullivan S."/>
            <person name="Sone E.D."/>
            <person name="Koren S."/>
            <person name="Silverstein K.A.T."/>
            <person name="Beckman K.B."/>
            <person name="Gohl D.M."/>
        </authorList>
    </citation>
    <scope>NUCLEOTIDE SEQUENCE</scope>
    <source>
        <strain evidence="2">Duluth1</strain>
        <tissue evidence="2">Whole animal</tissue>
    </source>
</reference>
<sequence length="169" mass="19061">MHRIAGTILPRRKWSSLMTLAFIHMCVYLFANCEQQLVHHIHGTLKYNICSDDTCPKPSGLYGLTTVRVNCIKTDGIFNCTLPENDCAYFIYGHVHAKDNCKRQSYCRGNVSPAIVDLSSSSAKIGDLTTMKMTLKGTHDAIVPYFSVHCPYQGFNDSVQIFAHVYRCF</sequence>
<feature type="signal peptide" evidence="1">
    <location>
        <begin position="1"/>
        <end position="33"/>
    </location>
</feature>
<keyword evidence="1" id="KW-0732">Signal</keyword>
<comment type="caution">
    <text evidence="2">The sequence shown here is derived from an EMBL/GenBank/DDBJ whole genome shotgun (WGS) entry which is preliminary data.</text>
</comment>
<dbReference type="EMBL" id="JAIWYP010000006">
    <property type="protein sequence ID" value="KAH3815322.1"/>
    <property type="molecule type" value="Genomic_DNA"/>
</dbReference>
<evidence type="ECO:0000313" key="3">
    <source>
        <dbReference type="Proteomes" id="UP000828390"/>
    </source>
</evidence>
<name>A0A9D4GEB5_DREPO</name>
<dbReference type="Proteomes" id="UP000828390">
    <property type="component" value="Unassembled WGS sequence"/>
</dbReference>
<evidence type="ECO:0000256" key="1">
    <source>
        <dbReference type="SAM" id="SignalP"/>
    </source>
</evidence>
<evidence type="ECO:0000313" key="2">
    <source>
        <dbReference type="EMBL" id="KAH3815322.1"/>
    </source>
</evidence>
<reference evidence="2" key="2">
    <citation type="submission" date="2020-11" db="EMBL/GenBank/DDBJ databases">
        <authorList>
            <person name="McCartney M.A."/>
            <person name="Auch B."/>
            <person name="Kono T."/>
            <person name="Mallez S."/>
            <person name="Becker A."/>
            <person name="Gohl D.M."/>
            <person name="Silverstein K.A.T."/>
            <person name="Koren S."/>
            <person name="Bechman K.B."/>
            <person name="Herman A."/>
            <person name="Abrahante J.E."/>
            <person name="Garbe J."/>
        </authorList>
    </citation>
    <scope>NUCLEOTIDE SEQUENCE</scope>
    <source>
        <strain evidence="2">Duluth1</strain>
        <tissue evidence="2">Whole animal</tissue>
    </source>
</reference>
<dbReference type="AlphaFoldDB" id="A0A9D4GEB5"/>
<keyword evidence="3" id="KW-1185">Reference proteome</keyword>
<organism evidence="2 3">
    <name type="scientific">Dreissena polymorpha</name>
    <name type="common">Zebra mussel</name>
    <name type="synonym">Mytilus polymorpha</name>
    <dbReference type="NCBI Taxonomy" id="45954"/>
    <lineage>
        <taxon>Eukaryota</taxon>
        <taxon>Metazoa</taxon>
        <taxon>Spiralia</taxon>
        <taxon>Lophotrochozoa</taxon>
        <taxon>Mollusca</taxon>
        <taxon>Bivalvia</taxon>
        <taxon>Autobranchia</taxon>
        <taxon>Heteroconchia</taxon>
        <taxon>Euheterodonta</taxon>
        <taxon>Imparidentia</taxon>
        <taxon>Neoheterodontei</taxon>
        <taxon>Myida</taxon>
        <taxon>Dreissenoidea</taxon>
        <taxon>Dreissenidae</taxon>
        <taxon>Dreissena</taxon>
    </lineage>
</organism>